<evidence type="ECO:0000256" key="1">
    <source>
        <dbReference type="SAM" id="MobiDB-lite"/>
    </source>
</evidence>
<evidence type="ECO:0000313" key="2">
    <source>
        <dbReference type="EMBL" id="TFY94240.1"/>
    </source>
</evidence>
<comment type="caution">
    <text evidence="2">The sequence shown here is derived from an EMBL/GenBank/DDBJ whole genome shotgun (WGS) entry which is preliminary data.</text>
</comment>
<keyword evidence="3" id="KW-1185">Reference proteome</keyword>
<evidence type="ECO:0008006" key="4">
    <source>
        <dbReference type="Google" id="ProtNLM"/>
    </source>
</evidence>
<sequence length="1552" mass="169566">MTAISLIQPSSRSLMTPQLQQRTNAQQAPEDQSAGPGIVTGSPRSQGDLELSRQYGLSLAKTLNGHEGDISVSPIAAHSTFGEWWAQLRHAFQAPDITQWMNDRGIDPDSVEINPGSGKIIFRLKHALDPRRIQRTVGQDDVQWAAASRHLMAAGRIIAAGSFFSTFKPAQAKNRDIAPLKLISHFYRVHNGVNNSGRQLTTQELTAAFAAGKGFETINDPVFTYLREQRNEEALLNQKAMLGDVHSLHAVVETLNTLINGLKSGTADIPTYLADYHVSVHRDSHSEYAGTTPSLKQLFDSNGWDIPADQAELENLVRALATPRPASLEHGNYGGALAWSIPVENTTQIQLMADLRNGAFDGIDTRAFSNVLEYLLHNQFIEPSALKNPRELFNTLINTPKGQALGKAIQARFDAKAIKGSVNDWLLAAMSVDPQHTQPGQKRQVAGFLLTDARNGGQTAADIVSSLTNHLLDTRRSSSFEKAQLQAYLQLSSQAPEFLVQAIPDAVRFGTHSWVSFATAVERVEADAPGATARMTYAQVMLAADIAPITAEQREVEYRAQQVALKDWAVVNGMGYPLTEAAILEVRNAFDKTIQELRSASAAQSMEMPNVEAKGLQELKNAFPDMDPALFKKKCIQLKRQHLDFPGPYSILDLYMHDGARGTPGFYDGITRDTADSANQWISTSADVDFNKIHATLVDLPNLKEYFRVAFPLYTDAYNKSIATQVKQLISTQSLEHRKNFEFGKVTLAKQVINQYSPYSRVKTSSIVSEGQSLLVKTELEGKINIYEIDIKQNKILHRDDLNDFYKSDLKEPSIEYREIVPSGTYSTGISGEREDASGVPKSFNSERTAYIADAMVKEANIDGYKLAAKGQTTFDTEAPFYKAAVEFMLNLIPLRSAIKNFSEDHYGEGIVDMTMDAFGFLMGLHVAAKGAKALQVGASIANKVAFGGKIVGRAAISSLNPLDGVGQLLTTVAKAGAKGSVNTYRWLCGSLDSYDLVKASKRFDASASGTFKLQGTLVEGPAVLTQGKWHAFDAASGQAYGKALDDFVPSLRSSQPRLGEWATATPNHLPESNALRKQWTELVEQHKTATDSAEFQRGYSEGDPMNVHGYRKTMKSEEVMKLATSGQFTPAEIGSLVRQTERLAVQHGFKGVSQVYEHISAVGGNFVPVPQVFYLSQTNPLSKGQCAAMSRLMASAMEQGTEKTFIANMFTAAANPTAPGSREFITQLAGVQKQLGSPTLFHAAKPRPQMSYKAMMDELTNASGPKTLMISTPEHAMVAGTVGEGLNKKFFFYDPNFGLATFSSPGALKRGLEKVFTDKKLSVQYVTHSKDPNKLEFEVSEYDNAWKKTTEVSDKTVKNLTEVPLVIEPARITPPSLPRSKQVSVIKPAKVEVLMGQSQTLTDKTSHLSTNSLSDCSAVIVLSDLKDGVYQKRTLVHLTGSNLEQPVNNGRNGFAWVREMEENLANGGKIIFVGGTETRSVVGVATAIGQQDSLGKKPLLELLQRKDVSVTYASSGGVDVSPNGSFTLRDDAGAGVFDEKKVRDILDFAKD</sequence>
<feature type="compositionally biased region" description="Polar residues" evidence="1">
    <location>
        <begin position="1"/>
        <end position="30"/>
    </location>
</feature>
<evidence type="ECO:0000313" key="3">
    <source>
        <dbReference type="Proteomes" id="UP000297734"/>
    </source>
</evidence>
<name>A0A4Z0B683_9PSED</name>
<dbReference type="CDD" id="cd20495">
    <property type="entry name" value="C58_PaToxP-like"/>
    <property type="match status" value="1"/>
</dbReference>
<proteinExistence type="predicted"/>
<dbReference type="Proteomes" id="UP000297734">
    <property type="component" value="Unassembled WGS sequence"/>
</dbReference>
<feature type="region of interest" description="Disordered" evidence="1">
    <location>
        <begin position="1"/>
        <end position="46"/>
    </location>
</feature>
<dbReference type="EMBL" id="QUZT01000014">
    <property type="protein sequence ID" value="TFY94240.1"/>
    <property type="molecule type" value="Genomic_DNA"/>
</dbReference>
<protein>
    <recommendedName>
        <fullName evidence="4">Peptidase C58 YopT-type domain-containing protein</fullName>
    </recommendedName>
</protein>
<accession>A0A4Z0B683</accession>
<reference evidence="2 3" key="1">
    <citation type="journal article" date="2019" name="Syst. Appl. Microbiol.">
        <title>New species of pathogenic Pseudomonas isolated from citrus in Tunisia: Proposal of Pseudomonas kairouanensis sp. nov. and Pseudomonas nabeulensis sp. nov.</title>
        <authorList>
            <person name="Oueslati M."/>
            <person name="Mulet M."/>
            <person name="Gomila M."/>
            <person name="Berge O."/>
            <person name="Hajlaoui M.R."/>
            <person name="Lalucat J."/>
            <person name="Sadfi-Zouaoui N."/>
            <person name="Garcia-Valdes E."/>
        </authorList>
    </citation>
    <scope>NUCLEOTIDE SEQUENCE [LARGE SCALE GENOMIC DNA]</scope>
    <source>
        <strain evidence="2 3">E10B</strain>
    </source>
</reference>
<gene>
    <name evidence="2" type="ORF">DYL61_10195</name>
</gene>
<organism evidence="2 3">
    <name type="scientific">Pseudomonas nabeulensis</name>
    <dbReference type="NCBI Taxonomy" id="2293833"/>
    <lineage>
        <taxon>Bacteria</taxon>
        <taxon>Pseudomonadati</taxon>
        <taxon>Pseudomonadota</taxon>
        <taxon>Gammaproteobacteria</taxon>
        <taxon>Pseudomonadales</taxon>
        <taxon>Pseudomonadaceae</taxon>
        <taxon>Pseudomonas</taxon>
    </lineage>
</organism>